<dbReference type="Pfam" id="PF00535">
    <property type="entry name" value="Glycos_transf_2"/>
    <property type="match status" value="1"/>
</dbReference>
<protein>
    <submittedName>
        <fullName evidence="5">Glycosyltransferase</fullName>
    </submittedName>
</protein>
<dbReference type="PANTHER" id="PTHR22916:SF51">
    <property type="entry name" value="GLYCOSYLTRANSFERASE EPSH-RELATED"/>
    <property type="match status" value="1"/>
</dbReference>
<comment type="caution">
    <text evidence="5">The sequence shown here is derived from an EMBL/GenBank/DDBJ whole genome shotgun (WGS) entry which is preliminary data.</text>
</comment>
<dbReference type="AlphaFoldDB" id="A0A395XC52"/>
<sequence length="402" mass="47147">MYRHSNHSKASCKIMTDQEEWKMAKVSILMPACNVEKFLKECMDSVVNQTLKDIEIICIDDGSRDSTGNILDEYAQKDNRIKVIHKANSGYGHSMNVGLQNATGEYIGIIETDDFADLNMFDELYKAAKENHADVVKSNYYSYVSQPEPQSTYYEVLKEYDLYDQVFRPVEHPEIFRVRPCIWSGIYRREWLLENHVSFAETPGASYQDTGFAFKVWASAERALLLRDAYLHYRTDNANSSVKAAAKIYCICDEFKSIEEFLEKRPELKEELEKPVISLKYISYRWNLFRLTMEFKYAFLERMHKELSEAKNRGLFDKKYFTEKEWTDINRLVDDMDAFFDETFRKELLRFGSEAELAKALKKSENKVIKLQKKIDDMENSSSLKIGRAITFVPRKLKKMLH</sequence>
<dbReference type="Gene3D" id="3.90.550.10">
    <property type="entry name" value="Spore Coat Polysaccharide Biosynthesis Protein SpsA, Chain A"/>
    <property type="match status" value="1"/>
</dbReference>
<dbReference type="EMBL" id="QRZI01000002">
    <property type="protein sequence ID" value="RGV65632.1"/>
    <property type="molecule type" value="Genomic_DNA"/>
</dbReference>
<gene>
    <name evidence="5" type="ORF">DWW07_03525</name>
</gene>
<dbReference type="InterPro" id="IPR001173">
    <property type="entry name" value="Glyco_trans_2-like"/>
</dbReference>
<keyword evidence="3" id="KW-0175">Coiled coil</keyword>
<evidence type="ECO:0000259" key="4">
    <source>
        <dbReference type="Pfam" id="PF00535"/>
    </source>
</evidence>
<dbReference type="PANTHER" id="PTHR22916">
    <property type="entry name" value="GLYCOSYLTRANSFERASE"/>
    <property type="match status" value="1"/>
</dbReference>
<evidence type="ECO:0000256" key="2">
    <source>
        <dbReference type="ARBA" id="ARBA00022679"/>
    </source>
</evidence>
<keyword evidence="2 5" id="KW-0808">Transferase</keyword>
<name>A0A395XC52_9FIRM</name>
<dbReference type="CDD" id="cd00761">
    <property type="entry name" value="Glyco_tranf_GTA_type"/>
    <property type="match status" value="1"/>
</dbReference>
<evidence type="ECO:0000256" key="1">
    <source>
        <dbReference type="ARBA" id="ARBA00022676"/>
    </source>
</evidence>
<proteinExistence type="predicted"/>
<dbReference type="SUPFAM" id="SSF53448">
    <property type="entry name" value="Nucleotide-diphospho-sugar transferases"/>
    <property type="match status" value="1"/>
</dbReference>
<feature type="domain" description="Glycosyltransferase 2-like" evidence="4">
    <location>
        <begin position="27"/>
        <end position="155"/>
    </location>
</feature>
<evidence type="ECO:0000313" key="6">
    <source>
        <dbReference type="Proteomes" id="UP000265828"/>
    </source>
</evidence>
<evidence type="ECO:0000313" key="5">
    <source>
        <dbReference type="EMBL" id="RGV65632.1"/>
    </source>
</evidence>
<dbReference type="Proteomes" id="UP000265828">
    <property type="component" value="Unassembled WGS sequence"/>
</dbReference>
<dbReference type="InterPro" id="IPR029044">
    <property type="entry name" value="Nucleotide-diphossugar_trans"/>
</dbReference>
<dbReference type="GO" id="GO:0016757">
    <property type="term" value="F:glycosyltransferase activity"/>
    <property type="evidence" value="ECO:0007669"/>
    <property type="project" value="UniProtKB-KW"/>
</dbReference>
<evidence type="ECO:0000256" key="3">
    <source>
        <dbReference type="SAM" id="Coils"/>
    </source>
</evidence>
<keyword evidence="1" id="KW-0328">Glycosyltransferase</keyword>
<reference evidence="5 6" key="1">
    <citation type="submission" date="2018-08" db="EMBL/GenBank/DDBJ databases">
        <title>A genome reference for cultivated species of the human gut microbiota.</title>
        <authorList>
            <person name="Zou Y."/>
            <person name="Xue W."/>
            <person name="Luo G."/>
        </authorList>
    </citation>
    <scope>NUCLEOTIDE SEQUENCE [LARGE SCALE GENOMIC DNA]</scope>
    <source>
        <strain evidence="5 6">AF14-23</strain>
    </source>
</reference>
<organism evidence="5 6">
    <name type="scientific">Blautia obeum</name>
    <dbReference type="NCBI Taxonomy" id="40520"/>
    <lineage>
        <taxon>Bacteria</taxon>
        <taxon>Bacillati</taxon>
        <taxon>Bacillota</taxon>
        <taxon>Clostridia</taxon>
        <taxon>Lachnospirales</taxon>
        <taxon>Lachnospiraceae</taxon>
        <taxon>Blautia</taxon>
    </lineage>
</organism>
<feature type="coiled-coil region" evidence="3">
    <location>
        <begin position="354"/>
        <end position="381"/>
    </location>
</feature>
<accession>A0A395XC52</accession>